<gene>
    <name evidence="2" type="ORF">SAMN05216192_11250</name>
</gene>
<dbReference type="InterPro" id="IPR036237">
    <property type="entry name" value="Xyl_isomerase-like_sf"/>
</dbReference>
<dbReference type="InterPro" id="IPR013022">
    <property type="entry name" value="Xyl_isomerase-like_TIM-brl"/>
</dbReference>
<dbReference type="Proteomes" id="UP000199050">
    <property type="component" value="Unassembled WGS sequence"/>
</dbReference>
<dbReference type="STRING" id="1174501.SAMN05216192_11250"/>
<keyword evidence="2" id="KW-0413">Isomerase</keyword>
<dbReference type="GO" id="GO:0016853">
    <property type="term" value="F:isomerase activity"/>
    <property type="evidence" value="ECO:0007669"/>
    <property type="project" value="UniProtKB-KW"/>
</dbReference>
<dbReference type="OrthoDB" id="9779184at2"/>
<dbReference type="AlphaFoldDB" id="A0A1G8RAV8"/>
<evidence type="ECO:0000313" key="3">
    <source>
        <dbReference type="Proteomes" id="UP000199050"/>
    </source>
</evidence>
<protein>
    <submittedName>
        <fullName evidence="2">Xylose isomerase-like TIM barrel</fullName>
    </submittedName>
</protein>
<name>A0A1G8RAV8_9BACL</name>
<dbReference type="EMBL" id="FNDX01000012">
    <property type="protein sequence ID" value="SDJ14117.1"/>
    <property type="molecule type" value="Genomic_DNA"/>
</dbReference>
<feature type="domain" description="Xylose isomerase-like TIM barrel" evidence="1">
    <location>
        <begin position="28"/>
        <end position="175"/>
    </location>
</feature>
<keyword evidence="3" id="KW-1185">Reference proteome</keyword>
<evidence type="ECO:0000259" key="1">
    <source>
        <dbReference type="Pfam" id="PF01261"/>
    </source>
</evidence>
<dbReference type="InterPro" id="IPR050312">
    <property type="entry name" value="IolE/XylAMocC-like"/>
</dbReference>
<dbReference type="PANTHER" id="PTHR12110:SF53">
    <property type="entry name" value="BLR5974 PROTEIN"/>
    <property type="match status" value="1"/>
</dbReference>
<reference evidence="3" key="1">
    <citation type="submission" date="2016-10" db="EMBL/GenBank/DDBJ databases">
        <authorList>
            <person name="Varghese N."/>
            <person name="Submissions S."/>
        </authorList>
    </citation>
    <scope>NUCLEOTIDE SEQUENCE [LARGE SCALE GENOMIC DNA]</scope>
    <source>
        <strain evidence="3">CGMCC 1.11012</strain>
    </source>
</reference>
<dbReference type="Gene3D" id="3.20.20.150">
    <property type="entry name" value="Divalent-metal-dependent TIM barrel enzymes"/>
    <property type="match status" value="1"/>
</dbReference>
<dbReference type="RefSeq" id="WP_090714683.1">
    <property type="nucleotide sequence ID" value="NZ_CBCSKY010000025.1"/>
</dbReference>
<sequence length="328" mass="37576">MSSIKRAVSLYSYQDEYVRGKLTLEGCLQELAEIGVEGVEVITDQMFHNTPETDDASIKAWKEMVNKTGIVPVCNDIFINTNLYHNRMLTKKENLDFLKKELVQAHKLGFPMVRLVSATPADIIEEALPLAEELNVIMALEVHAGMAFDNAMTKKFTDIMFKLNSPYLGLVVDTGIFCRRHPRVSTAFFLDQGLNPEIVKYIDDIFASGDDPLELSHNKLPEDLEKMVRSRIDREYILFAGGYENKDFSVLDPYMPYVKHFHGKFWEMTEEGTEYSIPYKELIDYLKEKGYEGYIASEYEGGRFALPGTEIDAVAQVRQQQDMLRSYI</sequence>
<accession>A0A1G8RAV8</accession>
<organism evidence="2 3">
    <name type="scientific">Paenibacillus typhae</name>
    <dbReference type="NCBI Taxonomy" id="1174501"/>
    <lineage>
        <taxon>Bacteria</taxon>
        <taxon>Bacillati</taxon>
        <taxon>Bacillota</taxon>
        <taxon>Bacilli</taxon>
        <taxon>Bacillales</taxon>
        <taxon>Paenibacillaceae</taxon>
        <taxon>Paenibacillus</taxon>
    </lineage>
</organism>
<evidence type="ECO:0000313" key="2">
    <source>
        <dbReference type="EMBL" id="SDJ14117.1"/>
    </source>
</evidence>
<dbReference type="PANTHER" id="PTHR12110">
    <property type="entry name" value="HYDROXYPYRUVATE ISOMERASE"/>
    <property type="match status" value="1"/>
</dbReference>
<dbReference type="Pfam" id="PF01261">
    <property type="entry name" value="AP_endonuc_2"/>
    <property type="match status" value="1"/>
</dbReference>
<proteinExistence type="predicted"/>
<dbReference type="SUPFAM" id="SSF51658">
    <property type="entry name" value="Xylose isomerase-like"/>
    <property type="match status" value="1"/>
</dbReference>